<keyword evidence="9" id="KW-0807">Transducer</keyword>
<dbReference type="PANTHER" id="PTHR28097">
    <property type="entry name" value="PHEROMONE A FACTOR RECEPTOR"/>
    <property type="match status" value="1"/>
</dbReference>
<dbReference type="InParanoid" id="A0A316VAS8"/>
<keyword evidence="4 10" id="KW-0812">Transmembrane</keyword>
<evidence type="ECO:0000256" key="8">
    <source>
        <dbReference type="ARBA" id="ARBA00023170"/>
    </source>
</evidence>
<evidence type="ECO:0000256" key="1">
    <source>
        <dbReference type="ARBA" id="ARBA00004141"/>
    </source>
</evidence>
<comment type="subcellular location">
    <subcellularLocation>
        <location evidence="1">Membrane</location>
        <topology evidence="1">Multi-pass membrane protein</topology>
    </subcellularLocation>
</comment>
<comment type="similarity">
    <text evidence="2">Belongs to the G-protein coupled receptor 4 family.</text>
</comment>
<keyword evidence="8 11" id="KW-0675">Receptor</keyword>
<evidence type="ECO:0000256" key="4">
    <source>
        <dbReference type="ARBA" id="ARBA00022692"/>
    </source>
</evidence>
<dbReference type="GO" id="GO:0000750">
    <property type="term" value="P:pheromone-dependent signal transduction involved in conjugation with cellular fusion"/>
    <property type="evidence" value="ECO:0007669"/>
    <property type="project" value="TreeGrafter"/>
</dbReference>
<evidence type="ECO:0000256" key="6">
    <source>
        <dbReference type="ARBA" id="ARBA00023040"/>
    </source>
</evidence>
<accession>A0A316VAS8</accession>
<dbReference type="GO" id="GO:0005886">
    <property type="term" value="C:plasma membrane"/>
    <property type="evidence" value="ECO:0007669"/>
    <property type="project" value="TreeGrafter"/>
</dbReference>
<evidence type="ECO:0000256" key="10">
    <source>
        <dbReference type="SAM" id="Phobius"/>
    </source>
</evidence>
<evidence type="ECO:0000256" key="7">
    <source>
        <dbReference type="ARBA" id="ARBA00023136"/>
    </source>
</evidence>
<keyword evidence="7 10" id="KW-0472">Membrane</keyword>
<dbReference type="PRINTS" id="PR00900">
    <property type="entry name" value="PHEROMONEAR"/>
</dbReference>
<evidence type="ECO:0000256" key="5">
    <source>
        <dbReference type="ARBA" id="ARBA00022989"/>
    </source>
</evidence>
<gene>
    <name evidence="11" type="ORF">FA14DRAFT_161223</name>
</gene>
<name>A0A316VAS8_9BASI</name>
<evidence type="ECO:0000256" key="9">
    <source>
        <dbReference type="ARBA" id="ARBA00023224"/>
    </source>
</evidence>
<dbReference type="Proteomes" id="UP000245771">
    <property type="component" value="Unassembled WGS sequence"/>
</dbReference>
<dbReference type="GeneID" id="37020797"/>
<dbReference type="PANTHER" id="PTHR28097:SF1">
    <property type="entry name" value="PHEROMONE A FACTOR RECEPTOR"/>
    <property type="match status" value="1"/>
</dbReference>
<dbReference type="RefSeq" id="XP_025353605.1">
    <property type="nucleotide sequence ID" value="XM_025499016.1"/>
</dbReference>
<organism evidence="11 12">
    <name type="scientific">Meira miltonrushii</name>
    <dbReference type="NCBI Taxonomy" id="1280837"/>
    <lineage>
        <taxon>Eukaryota</taxon>
        <taxon>Fungi</taxon>
        <taxon>Dikarya</taxon>
        <taxon>Basidiomycota</taxon>
        <taxon>Ustilaginomycotina</taxon>
        <taxon>Exobasidiomycetes</taxon>
        <taxon>Exobasidiales</taxon>
        <taxon>Brachybasidiaceae</taxon>
        <taxon>Meira</taxon>
    </lineage>
</organism>
<dbReference type="GO" id="GO:0004933">
    <property type="term" value="F:mating-type a-factor pheromone receptor activity"/>
    <property type="evidence" value="ECO:0007669"/>
    <property type="project" value="InterPro"/>
</dbReference>
<dbReference type="InterPro" id="IPR001499">
    <property type="entry name" value="GPCR_STE3"/>
</dbReference>
<dbReference type="EMBL" id="KZ819604">
    <property type="protein sequence ID" value="PWN33303.1"/>
    <property type="molecule type" value="Genomic_DNA"/>
</dbReference>
<evidence type="ECO:0000313" key="11">
    <source>
        <dbReference type="EMBL" id="PWN33303.1"/>
    </source>
</evidence>
<proteinExistence type="inferred from homology"/>
<feature type="transmembrane region" description="Helical" evidence="10">
    <location>
        <begin position="34"/>
        <end position="55"/>
    </location>
</feature>
<dbReference type="AlphaFoldDB" id="A0A316VAS8"/>
<keyword evidence="3" id="KW-0589">Pheromone response</keyword>
<dbReference type="PRINTS" id="PR00899">
    <property type="entry name" value="GPCRSTE3"/>
</dbReference>
<evidence type="ECO:0000313" key="12">
    <source>
        <dbReference type="Proteomes" id="UP000245771"/>
    </source>
</evidence>
<reference evidence="11 12" key="1">
    <citation type="journal article" date="2018" name="Mol. Biol. Evol.">
        <title>Broad Genomic Sampling Reveals a Smut Pathogenic Ancestry of the Fungal Clade Ustilaginomycotina.</title>
        <authorList>
            <person name="Kijpornyongpan T."/>
            <person name="Mondo S.J."/>
            <person name="Barry K."/>
            <person name="Sandor L."/>
            <person name="Lee J."/>
            <person name="Lipzen A."/>
            <person name="Pangilinan J."/>
            <person name="LaButti K."/>
            <person name="Hainaut M."/>
            <person name="Henrissat B."/>
            <person name="Grigoriev I.V."/>
            <person name="Spatafora J.W."/>
            <person name="Aime M.C."/>
        </authorList>
    </citation>
    <scope>NUCLEOTIDE SEQUENCE [LARGE SCALE GENOMIC DNA]</scope>
    <source>
        <strain evidence="11 12">MCA 3882</strain>
    </source>
</reference>
<dbReference type="InterPro" id="IPR001546">
    <property type="entry name" value="GPCR_Pheromne_A_rcpt"/>
</dbReference>
<dbReference type="Pfam" id="PF02076">
    <property type="entry name" value="STE3"/>
    <property type="match status" value="1"/>
</dbReference>
<feature type="transmembrane region" description="Helical" evidence="10">
    <location>
        <begin position="75"/>
        <end position="99"/>
    </location>
</feature>
<evidence type="ECO:0000256" key="3">
    <source>
        <dbReference type="ARBA" id="ARBA00022507"/>
    </source>
</evidence>
<keyword evidence="6" id="KW-0297">G-protein coupled receptor</keyword>
<dbReference type="OrthoDB" id="2874149at2759"/>
<keyword evidence="12" id="KW-1185">Reference proteome</keyword>
<keyword evidence="5 10" id="KW-1133">Transmembrane helix</keyword>
<protein>
    <submittedName>
        <fullName evidence="11">Fungal pheromone STE3G-protein-coupled receptor</fullName>
    </submittedName>
</protein>
<evidence type="ECO:0000256" key="2">
    <source>
        <dbReference type="ARBA" id="ARBA00011085"/>
    </source>
</evidence>
<sequence>MGVPCASLCVAKKLEAIASTRIVSVSAKEKRRTLIIDLFISIFIPIVYSTLSIVYQGHRFDIIEGIGCNPATYVSWPYILLGIIPPPIISAISLVYSCMCLKHFVVRRKQFTAVLCSAGSDLNKSRYLRMMALCSAEMLIDLPLWIIQQGLASEQYARTYEPYQSWSYVHYGFGTVLSIPSTIFDLPDAHKAWISSEMSRWTAPVSGWMVIL</sequence>